<keyword evidence="10" id="KW-1185">Reference proteome</keyword>
<dbReference type="GO" id="GO:0009190">
    <property type="term" value="P:cyclic nucleotide biosynthetic process"/>
    <property type="evidence" value="ECO:0007669"/>
    <property type="project" value="InterPro"/>
</dbReference>
<name>A0A0R3K7Y8_9BRAD</name>
<protein>
    <submittedName>
        <fullName evidence="9">Guanylate cyclase</fullName>
    </submittedName>
</protein>
<evidence type="ECO:0000256" key="1">
    <source>
        <dbReference type="ARBA" id="ARBA00022553"/>
    </source>
</evidence>
<evidence type="ECO:0000256" key="3">
    <source>
        <dbReference type="ARBA" id="ARBA00023015"/>
    </source>
</evidence>
<evidence type="ECO:0000256" key="6">
    <source>
        <dbReference type="PROSITE-ProRule" id="PRU00169"/>
    </source>
</evidence>
<dbReference type="InterPro" id="IPR001054">
    <property type="entry name" value="A/G_cyclase"/>
</dbReference>
<evidence type="ECO:0000313" key="10">
    <source>
        <dbReference type="Proteomes" id="UP000051913"/>
    </source>
</evidence>
<evidence type="ECO:0000313" key="9">
    <source>
        <dbReference type="EMBL" id="KRQ91675.1"/>
    </source>
</evidence>
<organism evidence="9 10">
    <name type="scientific">Bradyrhizobium valentinum</name>
    <dbReference type="NCBI Taxonomy" id="1518501"/>
    <lineage>
        <taxon>Bacteria</taxon>
        <taxon>Pseudomonadati</taxon>
        <taxon>Pseudomonadota</taxon>
        <taxon>Alphaproteobacteria</taxon>
        <taxon>Hyphomicrobiales</taxon>
        <taxon>Nitrobacteraceae</taxon>
        <taxon>Bradyrhizobium</taxon>
    </lineage>
</organism>
<feature type="domain" description="Guanylate cyclase" evidence="8">
    <location>
        <begin position="190"/>
        <end position="321"/>
    </location>
</feature>
<keyword evidence="5" id="KW-0804">Transcription</keyword>
<evidence type="ECO:0000259" key="8">
    <source>
        <dbReference type="PROSITE" id="PS50125"/>
    </source>
</evidence>
<dbReference type="FunFam" id="3.40.50.2300:FF:000001">
    <property type="entry name" value="DNA-binding response regulator PhoB"/>
    <property type="match status" value="1"/>
</dbReference>
<dbReference type="PROSITE" id="PS50110">
    <property type="entry name" value="RESPONSE_REGULATORY"/>
    <property type="match status" value="1"/>
</dbReference>
<dbReference type="Gene3D" id="3.40.50.2300">
    <property type="match status" value="1"/>
</dbReference>
<sequence>MHHPPRILIVDDSEANRDILSARLAPHGYELMQAADGEEALAAARERAPDLILLDVMMPKIDGIEVCRRLKQDAELPFMPIILVTARADTRDVVTGLEAGADEYLTKPIDQSALVARVKSVLRLKELHDKVQRQAHELADWNRTLEQRVTEQVAEIERMGRLKSFLAPQIAEIVLSSGEELLDSHRRDVTVLFCDLRGFTAFAETAEPEEVIAILREYHADLGGLIHEFEGTLHRFAGDGIMVLFNDPLPCVDPALRAVRLAVAMRDHVAALATNWRKLGHELGFGVGIAHGYATLGRIGCEGRFDYSATGSVVNLAARLCAEAKNGQILIDSKVFAAIEELAETEPVGGLVLKGFHRPIQAFNVNVCALHP</sequence>
<dbReference type="SMART" id="SM00044">
    <property type="entry name" value="CYCc"/>
    <property type="match status" value="1"/>
</dbReference>
<dbReference type="Gene3D" id="3.30.70.1230">
    <property type="entry name" value="Nucleotide cyclase"/>
    <property type="match status" value="1"/>
</dbReference>
<dbReference type="GO" id="GO:0000976">
    <property type="term" value="F:transcription cis-regulatory region binding"/>
    <property type="evidence" value="ECO:0007669"/>
    <property type="project" value="TreeGrafter"/>
</dbReference>
<dbReference type="Pfam" id="PF00072">
    <property type="entry name" value="Response_reg"/>
    <property type="match status" value="1"/>
</dbReference>
<dbReference type="CDD" id="cd07302">
    <property type="entry name" value="CHD"/>
    <property type="match status" value="1"/>
</dbReference>
<evidence type="ECO:0000256" key="4">
    <source>
        <dbReference type="ARBA" id="ARBA00023125"/>
    </source>
</evidence>
<dbReference type="SMART" id="SM00448">
    <property type="entry name" value="REC"/>
    <property type="match status" value="1"/>
</dbReference>
<dbReference type="GO" id="GO:0006355">
    <property type="term" value="P:regulation of DNA-templated transcription"/>
    <property type="evidence" value="ECO:0007669"/>
    <property type="project" value="TreeGrafter"/>
</dbReference>
<dbReference type="RefSeq" id="WP_057855623.1">
    <property type="nucleotide sequence ID" value="NZ_LLXX01000234.1"/>
</dbReference>
<dbReference type="InterPro" id="IPR001789">
    <property type="entry name" value="Sig_transdc_resp-reg_receiver"/>
</dbReference>
<feature type="modified residue" description="4-aspartylphosphate" evidence="6">
    <location>
        <position position="55"/>
    </location>
</feature>
<keyword evidence="3" id="KW-0805">Transcription regulation</keyword>
<reference evidence="9 10" key="1">
    <citation type="submission" date="2014-03" db="EMBL/GenBank/DDBJ databases">
        <title>Bradyrhizobium valentinum sp. nov., isolated from effective nodules of Lupinus mariae-josephae, a lupine endemic of basic-lime soils in Eastern Spain.</title>
        <authorList>
            <person name="Duran D."/>
            <person name="Rey L."/>
            <person name="Navarro A."/>
            <person name="Busquets A."/>
            <person name="Imperial J."/>
            <person name="Ruiz-Argueso T."/>
        </authorList>
    </citation>
    <scope>NUCLEOTIDE SEQUENCE [LARGE SCALE GENOMIC DNA]</scope>
    <source>
        <strain evidence="9 10">LmjM3</strain>
    </source>
</reference>
<dbReference type="PROSITE" id="PS50125">
    <property type="entry name" value="GUANYLATE_CYCLASE_2"/>
    <property type="match status" value="1"/>
</dbReference>
<keyword evidence="1 6" id="KW-0597">Phosphoprotein</keyword>
<dbReference type="Proteomes" id="UP000051913">
    <property type="component" value="Unassembled WGS sequence"/>
</dbReference>
<dbReference type="Pfam" id="PF00211">
    <property type="entry name" value="Guanylate_cyc"/>
    <property type="match status" value="1"/>
</dbReference>
<keyword evidence="4" id="KW-0238">DNA-binding</keyword>
<evidence type="ECO:0000256" key="2">
    <source>
        <dbReference type="ARBA" id="ARBA00023012"/>
    </source>
</evidence>
<dbReference type="EMBL" id="LLXX01000234">
    <property type="protein sequence ID" value="KRQ91675.1"/>
    <property type="molecule type" value="Genomic_DNA"/>
</dbReference>
<feature type="domain" description="Response regulatory" evidence="7">
    <location>
        <begin position="6"/>
        <end position="122"/>
    </location>
</feature>
<dbReference type="InterPro" id="IPR011006">
    <property type="entry name" value="CheY-like_superfamily"/>
</dbReference>
<dbReference type="InterPro" id="IPR039420">
    <property type="entry name" value="WalR-like"/>
</dbReference>
<comment type="caution">
    <text evidence="9">The sequence shown here is derived from an EMBL/GenBank/DDBJ whole genome shotgun (WGS) entry which is preliminary data.</text>
</comment>
<accession>A0A0R3K7Y8</accession>
<evidence type="ECO:0000256" key="5">
    <source>
        <dbReference type="ARBA" id="ARBA00023163"/>
    </source>
</evidence>
<evidence type="ECO:0000259" key="7">
    <source>
        <dbReference type="PROSITE" id="PS50110"/>
    </source>
</evidence>
<dbReference type="AlphaFoldDB" id="A0A0R3K7Y8"/>
<dbReference type="SUPFAM" id="SSF55073">
    <property type="entry name" value="Nucleotide cyclase"/>
    <property type="match status" value="1"/>
</dbReference>
<dbReference type="GO" id="GO:0032993">
    <property type="term" value="C:protein-DNA complex"/>
    <property type="evidence" value="ECO:0007669"/>
    <property type="project" value="TreeGrafter"/>
</dbReference>
<dbReference type="GO" id="GO:0004016">
    <property type="term" value="F:adenylate cyclase activity"/>
    <property type="evidence" value="ECO:0007669"/>
    <property type="project" value="UniProtKB-ARBA"/>
</dbReference>
<keyword evidence="2" id="KW-0902">Two-component regulatory system</keyword>
<dbReference type="PANTHER" id="PTHR48111:SF1">
    <property type="entry name" value="TWO-COMPONENT RESPONSE REGULATOR ORR33"/>
    <property type="match status" value="1"/>
</dbReference>
<proteinExistence type="predicted"/>
<dbReference type="PANTHER" id="PTHR48111">
    <property type="entry name" value="REGULATOR OF RPOS"/>
    <property type="match status" value="1"/>
</dbReference>
<dbReference type="GO" id="GO:0005829">
    <property type="term" value="C:cytosol"/>
    <property type="evidence" value="ECO:0007669"/>
    <property type="project" value="TreeGrafter"/>
</dbReference>
<gene>
    <name evidence="9" type="ORF">CP49_30485</name>
</gene>
<dbReference type="GO" id="GO:0000156">
    <property type="term" value="F:phosphorelay response regulator activity"/>
    <property type="evidence" value="ECO:0007669"/>
    <property type="project" value="TreeGrafter"/>
</dbReference>
<dbReference type="InterPro" id="IPR029787">
    <property type="entry name" value="Nucleotide_cyclase"/>
</dbReference>
<dbReference type="SUPFAM" id="SSF52172">
    <property type="entry name" value="CheY-like"/>
    <property type="match status" value="1"/>
</dbReference>